<evidence type="ECO:0000313" key="1">
    <source>
        <dbReference type="EMBL" id="NEC51830.1"/>
    </source>
</evidence>
<gene>
    <name evidence="1" type="ORF">G3I18_25180</name>
</gene>
<proteinExistence type="predicted"/>
<reference evidence="1 2" key="1">
    <citation type="submission" date="2020-01" db="EMBL/GenBank/DDBJ databases">
        <title>Insect and environment-associated Actinomycetes.</title>
        <authorList>
            <person name="Currrie C."/>
            <person name="Chevrette M."/>
            <person name="Carlson C."/>
            <person name="Stubbendieck R."/>
            <person name="Wendt-Pienkowski E."/>
        </authorList>
    </citation>
    <scope>NUCLEOTIDE SEQUENCE [LARGE SCALE GENOMIC DNA]</scope>
    <source>
        <strain evidence="1 2">SID8189</strain>
    </source>
</reference>
<dbReference type="Proteomes" id="UP000471745">
    <property type="component" value="Unassembled WGS sequence"/>
</dbReference>
<dbReference type="AlphaFoldDB" id="A0A9X5HEJ1"/>
<protein>
    <submittedName>
        <fullName evidence="1">Uncharacterized protein</fullName>
    </submittedName>
</protein>
<keyword evidence="2" id="KW-1185">Reference proteome</keyword>
<organism evidence="1 2">
    <name type="scientific">Actinospica acidiphila</name>
    <dbReference type="NCBI Taxonomy" id="304899"/>
    <lineage>
        <taxon>Bacteria</taxon>
        <taxon>Bacillati</taxon>
        <taxon>Actinomycetota</taxon>
        <taxon>Actinomycetes</taxon>
        <taxon>Catenulisporales</taxon>
        <taxon>Actinospicaceae</taxon>
        <taxon>Actinospica</taxon>
    </lineage>
</organism>
<dbReference type="RefSeq" id="WP_163090515.1">
    <property type="nucleotide sequence ID" value="NZ_JAAGNA010000859.1"/>
</dbReference>
<name>A0A9X5HEJ1_9ACTN</name>
<evidence type="ECO:0000313" key="2">
    <source>
        <dbReference type="Proteomes" id="UP000471745"/>
    </source>
</evidence>
<accession>A0A9X5HEJ1</accession>
<dbReference type="EMBL" id="JAAGNA010000859">
    <property type="protein sequence ID" value="NEC51830.1"/>
    <property type="molecule type" value="Genomic_DNA"/>
</dbReference>
<sequence length="133" mass="14815">MAYELNSLLSRLVGFKLYSVQFVADYVQLRFEGSTVDMPVLTCDVLPTVTLSGEQFSPTETGWANALRELIFQKVTATYEETGVGIKVDFVTGSVQLHPTEDELVGPEIARLCGFEDPIFMVWRPGEDAFVDL</sequence>
<comment type="caution">
    <text evidence="1">The sequence shown here is derived from an EMBL/GenBank/DDBJ whole genome shotgun (WGS) entry which is preliminary data.</text>
</comment>